<keyword evidence="1" id="KW-0472">Membrane</keyword>
<dbReference type="Proteomes" id="UP000642876">
    <property type="component" value="Unassembled WGS sequence"/>
</dbReference>
<dbReference type="AlphaFoldDB" id="A0A7H0K1Z3"/>
<dbReference type="EMBL" id="CP061032">
    <property type="protein sequence ID" value="QNP91309.1"/>
    <property type="molecule type" value="Genomic_DNA"/>
</dbReference>
<feature type="domain" description="DUF1707" evidence="2">
    <location>
        <begin position="4"/>
        <end position="56"/>
    </location>
</feature>
<name>A0A7H0K1Z3_9CORY</name>
<evidence type="ECO:0000313" key="6">
    <source>
        <dbReference type="Proteomes" id="UP000642876"/>
    </source>
</evidence>
<feature type="transmembrane region" description="Helical" evidence="1">
    <location>
        <begin position="110"/>
        <end position="127"/>
    </location>
</feature>
<reference evidence="5 6" key="1">
    <citation type="submission" date="2020-08" db="EMBL/GenBank/DDBJ databases">
        <title>novel species in genus Corynebacterium.</title>
        <authorList>
            <person name="Zhang G."/>
        </authorList>
    </citation>
    <scope>NUCLEOTIDE SEQUENCE [LARGE SCALE GENOMIC DNA]</scope>
    <source>
        <strain evidence="4">Zg-917</strain>
        <strain evidence="5 6">zg-917</strain>
    </source>
</reference>
<keyword evidence="6" id="KW-1185">Reference proteome</keyword>
<evidence type="ECO:0000313" key="5">
    <source>
        <dbReference type="Proteomes" id="UP000516235"/>
    </source>
</evidence>
<dbReference type="EMBL" id="JACMYE010000003">
    <property type="protein sequence ID" value="MBC3178449.1"/>
    <property type="molecule type" value="Genomic_DNA"/>
</dbReference>
<evidence type="ECO:0000259" key="2">
    <source>
        <dbReference type="Pfam" id="PF08044"/>
    </source>
</evidence>
<gene>
    <name evidence="3" type="ORF">H7348_03850</name>
    <name evidence="4" type="ORF">IAU68_04345</name>
</gene>
<evidence type="ECO:0000313" key="3">
    <source>
        <dbReference type="EMBL" id="MBC3178449.1"/>
    </source>
</evidence>
<evidence type="ECO:0000313" key="4">
    <source>
        <dbReference type="EMBL" id="QNP91309.1"/>
    </source>
</evidence>
<organism evidence="4 5">
    <name type="scientific">Corynebacterium lujinxingii</name>
    <dbReference type="NCBI Taxonomy" id="2763010"/>
    <lineage>
        <taxon>Bacteria</taxon>
        <taxon>Bacillati</taxon>
        <taxon>Actinomycetota</taxon>
        <taxon>Actinomycetes</taxon>
        <taxon>Mycobacteriales</taxon>
        <taxon>Corynebacteriaceae</taxon>
        <taxon>Corynebacterium</taxon>
    </lineage>
</organism>
<feature type="transmembrane region" description="Helical" evidence="1">
    <location>
        <begin position="84"/>
        <end position="104"/>
    </location>
</feature>
<proteinExistence type="predicted"/>
<dbReference type="InterPro" id="IPR012551">
    <property type="entry name" value="DUF1707_SHOCT-like"/>
</dbReference>
<dbReference type="KEGG" id="cluj:IAU68_04345"/>
<dbReference type="Pfam" id="PF08044">
    <property type="entry name" value="DUF1707"/>
    <property type="match status" value="1"/>
</dbReference>
<protein>
    <submittedName>
        <fullName evidence="4">DUF1707 domain-containing protein</fullName>
    </submittedName>
</protein>
<dbReference type="Proteomes" id="UP000516235">
    <property type="component" value="Chromosome"/>
</dbReference>
<evidence type="ECO:0000256" key="1">
    <source>
        <dbReference type="SAM" id="Phobius"/>
    </source>
</evidence>
<accession>A0A7H0K1Z3</accession>
<sequence length="164" mass="18555">MDDVRVGDSERSAALDRLGTLFADGYLDVNEFEERTGQAAVARTRGEIAMLFDDLPAEPATPAQPSASEMELESKLSAKKKMDAAMMATGVLGFITFFVLQMGFDLDYAWVVWPVMSALMIAWYAIFDISDEEDEVLEELLEKDKKERAERLKLAYERRKQLDK</sequence>
<keyword evidence="1" id="KW-0812">Transmembrane</keyword>
<keyword evidence="1" id="KW-1133">Transmembrane helix</keyword>